<name>A0ABN3MW60_9ACTN</name>
<dbReference type="EMBL" id="BAAASR010000027">
    <property type="protein sequence ID" value="GAA2510077.1"/>
    <property type="molecule type" value="Genomic_DNA"/>
</dbReference>
<dbReference type="Proteomes" id="UP001499942">
    <property type="component" value="Unassembled WGS sequence"/>
</dbReference>
<proteinExistence type="predicted"/>
<protein>
    <recommendedName>
        <fullName evidence="3">Secreted protein</fullName>
    </recommendedName>
</protein>
<evidence type="ECO:0008006" key="3">
    <source>
        <dbReference type="Google" id="ProtNLM"/>
    </source>
</evidence>
<gene>
    <name evidence="1" type="ORF">GCM10010393_48790</name>
</gene>
<reference evidence="1 2" key="1">
    <citation type="journal article" date="2019" name="Int. J. Syst. Evol. Microbiol.">
        <title>The Global Catalogue of Microorganisms (GCM) 10K type strain sequencing project: providing services to taxonomists for standard genome sequencing and annotation.</title>
        <authorList>
            <consortium name="The Broad Institute Genomics Platform"/>
            <consortium name="The Broad Institute Genome Sequencing Center for Infectious Disease"/>
            <person name="Wu L."/>
            <person name="Ma J."/>
        </authorList>
    </citation>
    <scope>NUCLEOTIDE SEQUENCE [LARGE SCALE GENOMIC DNA]</scope>
    <source>
        <strain evidence="1 2">JCM 5062</strain>
    </source>
</reference>
<accession>A0ABN3MW60</accession>
<keyword evidence="2" id="KW-1185">Reference proteome</keyword>
<comment type="caution">
    <text evidence="1">The sequence shown here is derived from an EMBL/GenBank/DDBJ whole genome shotgun (WGS) entry which is preliminary data.</text>
</comment>
<organism evidence="1 2">
    <name type="scientific">Streptomyces gobitricini</name>
    <dbReference type="NCBI Taxonomy" id="68211"/>
    <lineage>
        <taxon>Bacteria</taxon>
        <taxon>Bacillati</taxon>
        <taxon>Actinomycetota</taxon>
        <taxon>Actinomycetes</taxon>
        <taxon>Kitasatosporales</taxon>
        <taxon>Streptomycetaceae</taxon>
        <taxon>Streptomyces</taxon>
    </lineage>
</organism>
<sequence length="148" mass="16519">METALIAVIGTLLGAVVTHFFQGRAAHRTAALTRAEQLRQERITTYALFAGAVIEYRRAQNARVYRRNGSQAESTRLESYERRAAARQALVRVQLVCDDSRTVELARRAFEVTHHIHEAKDETERERRSEEAAGALDAFIGAAAPGVR</sequence>
<evidence type="ECO:0000313" key="2">
    <source>
        <dbReference type="Proteomes" id="UP001499942"/>
    </source>
</evidence>
<evidence type="ECO:0000313" key="1">
    <source>
        <dbReference type="EMBL" id="GAA2510077.1"/>
    </source>
</evidence>